<keyword evidence="1" id="KW-0255">Endonuclease</keyword>
<keyword evidence="1" id="KW-0378">Hydrolase</keyword>
<name>A0A4R2T4D2_9FIRM</name>
<evidence type="ECO:0000313" key="1">
    <source>
        <dbReference type="EMBL" id="TCP97849.1"/>
    </source>
</evidence>
<reference evidence="1 2" key="1">
    <citation type="submission" date="2019-03" db="EMBL/GenBank/DDBJ databases">
        <title>Genomic Encyclopedia of Type Strains, Phase IV (KMG-IV): sequencing the most valuable type-strain genomes for metagenomic binning, comparative biology and taxonomic classification.</title>
        <authorList>
            <person name="Goeker M."/>
        </authorList>
    </citation>
    <scope>NUCLEOTIDE SEQUENCE [LARGE SCALE GENOMIC DNA]</scope>
    <source>
        <strain evidence="1 2">DSM 100013</strain>
    </source>
</reference>
<protein>
    <submittedName>
        <fullName evidence="1">LlaJI restriction endonuclease</fullName>
    </submittedName>
</protein>
<dbReference type="Proteomes" id="UP000295504">
    <property type="component" value="Unassembled WGS sequence"/>
</dbReference>
<dbReference type="AlphaFoldDB" id="A0A4R2T4D2"/>
<evidence type="ECO:0000313" key="2">
    <source>
        <dbReference type="Proteomes" id="UP000295504"/>
    </source>
</evidence>
<gene>
    <name evidence="1" type="ORF">EDD79_10448</name>
</gene>
<accession>A0A4R2T4D2</accession>
<dbReference type="OrthoDB" id="2966537at2"/>
<sequence length="405" mass="48535">MKVKIVHILQEGTLVNAEIIQRFDLRADEKLISPEGLSLFVGFIFRNNELLFSFPKHFFQFGLYNITTTYSEVEEDIKLVSKLLIKQHQNFKGYNTNSSDTNNIPLKAFYDILNYYRRYGLYHVETRQYTTDYSGRVSWKKTIHSKKHIVSNYNIIYLPLIIEKKEAMFMFVTECMAYAIEKIYSIIPFYFDNKSSINYKYNKNSFEDYKSVIKKLKRCYSTEFKDINRILINSLIIFFTWLSKWDNKTKFVINYFNLIWENMVNNYLSTNFAGINKEENSLLFSKNNCKFSFTSKLELAIGEYHKGMRLIEIDHYFYKDNIAYVFDSKYYNNLNELDYKQVAYCYFVLNNNNNNEINRIYGALILPTCFDDITYVHLDRLRIDNFIIFEHYINTRKAIQFSLDI</sequence>
<dbReference type="GO" id="GO:0004519">
    <property type="term" value="F:endonuclease activity"/>
    <property type="evidence" value="ECO:0007669"/>
    <property type="project" value="UniProtKB-KW"/>
</dbReference>
<keyword evidence="1" id="KW-0540">Nuclease</keyword>
<comment type="caution">
    <text evidence="1">The sequence shown here is derived from an EMBL/GenBank/DDBJ whole genome shotgun (WGS) entry which is preliminary data.</text>
</comment>
<dbReference type="RefSeq" id="WP_132849442.1">
    <property type="nucleotide sequence ID" value="NZ_CP058648.1"/>
</dbReference>
<organism evidence="1 2">
    <name type="scientific">Serpentinicella alkaliphila</name>
    <dbReference type="NCBI Taxonomy" id="1734049"/>
    <lineage>
        <taxon>Bacteria</taxon>
        <taxon>Bacillati</taxon>
        <taxon>Bacillota</taxon>
        <taxon>Clostridia</taxon>
        <taxon>Peptostreptococcales</taxon>
        <taxon>Natronincolaceae</taxon>
        <taxon>Serpentinicella</taxon>
    </lineage>
</organism>
<keyword evidence="2" id="KW-1185">Reference proteome</keyword>
<dbReference type="EMBL" id="SLYC01000044">
    <property type="protein sequence ID" value="TCP97849.1"/>
    <property type="molecule type" value="Genomic_DNA"/>
</dbReference>
<proteinExistence type="predicted"/>